<organism evidence="2 3">
    <name type="scientific">Ornithinibacillus xuwenensis</name>
    <dbReference type="NCBI Taxonomy" id="3144668"/>
    <lineage>
        <taxon>Bacteria</taxon>
        <taxon>Bacillati</taxon>
        <taxon>Bacillota</taxon>
        <taxon>Bacilli</taxon>
        <taxon>Bacillales</taxon>
        <taxon>Bacillaceae</taxon>
        <taxon>Ornithinibacillus</taxon>
    </lineage>
</organism>
<dbReference type="RefSeq" id="WP_345823394.1">
    <property type="nucleotide sequence ID" value="NZ_JBDIML010000001.1"/>
</dbReference>
<dbReference type="Gene3D" id="1.10.150.280">
    <property type="entry name" value="AF1531-like domain"/>
    <property type="match status" value="1"/>
</dbReference>
<evidence type="ECO:0000313" key="3">
    <source>
        <dbReference type="Proteomes" id="UP001444625"/>
    </source>
</evidence>
<feature type="domain" description="Helix-hairpin-helix DNA-binding motif class 1" evidence="1">
    <location>
        <begin position="132"/>
        <end position="151"/>
    </location>
</feature>
<dbReference type="PANTHER" id="PTHR21180">
    <property type="entry name" value="ENDONUCLEASE/EXONUCLEASE/PHOSPHATASE FAMILY DOMAIN-CONTAINING PROTEIN 1"/>
    <property type="match status" value="1"/>
</dbReference>
<comment type="caution">
    <text evidence="2">The sequence shown here is derived from an EMBL/GenBank/DDBJ whole genome shotgun (WGS) entry which is preliminary data.</text>
</comment>
<accession>A0ABU9XCD1</accession>
<feature type="domain" description="Helix-hairpin-helix DNA-binding motif class 1" evidence="1">
    <location>
        <begin position="102"/>
        <end position="121"/>
    </location>
</feature>
<gene>
    <name evidence="2" type="ORF">ABC228_01875</name>
</gene>
<dbReference type="PANTHER" id="PTHR21180:SF32">
    <property type="entry name" value="ENDONUCLEASE_EXONUCLEASE_PHOSPHATASE FAMILY DOMAIN-CONTAINING PROTEIN 1"/>
    <property type="match status" value="1"/>
</dbReference>
<proteinExistence type="predicted"/>
<dbReference type="InterPro" id="IPR019554">
    <property type="entry name" value="Soluble_ligand-bd"/>
</dbReference>
<dbReference type="NCBIfam" id="TIGR00426">
    <property type="entry name" value="competence protein ComEA helix-hairpin-helix repeat region"/>
    <property type="match status" value="1"/>
</dbReference>
<evidence type="ECO:0000259" key="1">
    <source>
        <dbReference type="SMART" id="SM00278"/>
    </source>
</evidence>
<evidence type="ECO:0000313" key="2">
    <source>
        <dbReference type="EMBL" id="MEN2765924.1"/>
    </source>
</evidence>
<keyword evidence="3" id="KW-1185">Reference proteome</keyword>
<dbReference type="InterPro" id="IPR003583">
    <property type="entry name" value="Hlx-hairpin-Hlx_DNA-bd_motif"/>
</dbReference>
<dbReference type="Pfam" id="PF10531">
    <property type="entry name" value="SLBB"/>
    <property type="match status" value="1"/>
</dbReference>
<reference evidence="2 3" key="1">
    <citation type="submission" date="2024-05" db="EMBL/GenBank/DDBJ databases">
        <authorList>
            <person name="Haq I."/>
            <person name="Ullah Z."/>
            <person name="Ahmad R."/>
            <person name="Li M."/>
            <person name="Tong Y."/>
        </authorList>
    </citation>
    <scope>NUCLEOTIDE SEQUENCE [LARGE SCALE GENOMIC DNA]</scope>
    <source>
        <strain evidence="2 3">16A2E</strain>
    </source>
</reference>
<sequence length="155" mass="17074">MASDVNATNEVDSTEQENTIIIVDVKGEVNVPGVYEMSVNARVNDVIKEAGGFTDKADQTMVNLAQKVFDEMTILVPLKGEQTGASPENQQNKIRINYATEEEMQQITGIGPSKAKAIIAHREEHGYFKKLEDLLDVTGIGEKTLEIIQDEVQIP</sequence>
<dbReference type="InterPro" id="IPR010994">
    <property type="entry name" value="RuvA_2-like"/>
</dbReference>
<dbReference type="SMART" id="SM00278">
    <property type="entry name" value="HhH1"/>
    <property type="match status" value="2"/>
</dbReference>
<dbReference type="Pfam" id="PF12836">
    <property type="entry name" value="HHH_3"/>
    <property type="match status" value="1"/>
</dbReference>
<name>A0ABU9XCD1_9BACI</name>
<dbReference type="EMBL" id="JBDIML010000001">
    <property type="protein sequence ID" value="MEN2765924.1"/>
    <property type="molecule type" value="Genomic_DNA"/>
</dbReference>
<dbReference type="Proteomes" id="UP001444625">
    <property type="component" value="Unassembled WGS sequence"/>
</dbReference>
<dbReference type="InterPro" id="IPR004509">
    <property type="entry name" value="Competence_ComEA_HhH"/>
</dbReference>
<dbReference type="InterPro" id="IPR051675">
    <property type="entry name" value="Endo/Exo/Phosphatase_dom_1"/>
</dbReference>
<protein>
    <submittedName>
        <fullName evidence="2">Helix-hairpin-helix domain-containing protein</fullName>
    </submittedName>
</protein>
<dbReference type="SUPFAM" id="SSF47781">
    <property type="entry name" value="RuvA domain 2-like"/>
    <property type="match status" value="1"/>
</dbReference>